<accession>A0A238VWR4</accession>
<reference evidence="2 3" key="1">
    <citation type="submission" date="2017-06" db="EMBL/GenBank/DDBJ databases">
        <authorList>
            <person name="Kim H.J."/>
            <person name="Triplett B.A."/>
        </authorList>
    </citation>
    <scope>NUCLEOTIDE SEQUENCE [LARGE SCALE GENOMIC DNA]</scope>
    <source>
        <strain evidence="2 3">DSM 44272</strain>
    </source>
</reference>
<dbReference type="AlphaFoldDB" id="A0A238VWR4"/>
<protein>
    <recommendedName>
        <fullName evidence="4">Tail assembly chaperone</fullName>
    </recommendedName>
</protein>
<evidence type="ECO:0000256" key="1">
    <source>
        <dbReference type="SAM" id="MobiDB-lite"/>
    </source>
</evidence>
<dbReference type="OrthoDB" id="5191724at2"/>
<evidence type="ECO:0000313" key="2">
    <source>
        <dbReference type="EMBL" id="SNR38688.1"/>
    </source>
</evidence>
<organism evidence="2 3">
    <name type="scientific">Blastococcus mobilis</name>
    <dbReference type="NCBI Taxonomy" id="1938746"/>
    <lineage>
        <taxon>Bacteria</taxon>
        <taxon>Bacillati</taxon>
        <taxon>Actinomycetota</taxon>
        <taxon>Actinomycetes</taxon>
        <taxon>Geodermatophilales</taxon>
        <taxon>Geodermatophilaceae</taxon>
        <taxon>Blastococcus</taxon>
    </lineage>
</organism>
<proteinExistence type="predicted"/>
<dbReference type="Proteomes" id="UP000198403">
    <property type="component" value="Unassembled WGS sequence"/>
</dbReference>
<evidence type="ECO:0008006" key="4">
    <source>
        <dbReference type="Google" id="ProtNLM"/>
    </source>
</evidence>
<gene>
    <name evidence="2" type="ORF">SAMN06272737_105112</name>
</gene>
<sequence length="159" mass="17274">MKISTIRRNPAASFTRELVLSFGEEELHVSVFPTGLDAELQAEVRAVPQMFAELGQLAKRAVDAENPLTDEEKAAGEELEVRVRRALGAGIAALVVKWDLADDDGTPIPPTPEALAEVDLFVLFTIVDTLMREVNAGPFGKTSRSSGKSGRTGQKRRRS</sequence>
<feature type="region of interest" description="Disordered" evidence="1">
    <location>
        <begin position="137"/>
        <end position="159"/>
    </location>
</feature>
<keyword evidence="3" id="KW-1185">Reference proteome</keyword>
<name>A0A238VWR4_9ACTN</name>
<dbReference type="RefSeq" id="WP_089335712.1">
    <property type="nucleotide sequence ID" value="NZ_FZNO01000005.1"/>
</dbReference>
<evidence type="ECO:0000313" key="3">
    <source>
        <dbReference type="Proteomes" id="UP000198403"/>
    </source>
</evidence>
<feature type="compositionally biased region" description="Low complexity" evidence="1">
    <location>
        <begin position="140"/>
        <end position="152"/>
    </location>
</feature>
<dbReference type="EMBL" id="FZNO01000005">
    <property type="protein sequence ID" value="SNR38688.1"/>
    <property type="molecule type" value="Genomic_DNA"/>
</dbReference>